<sequence length="64" mass="6499">MVGADAVSGCLGRGGNSSEFIIVGDDFWASWSGVDVAARCLHLLTTGAIAFGLGGWLMGFLGHA</sequence>
<keyword evidence="3" id="KW-1185">Reference proteome</keyword>
<proteinExistence type="predicted"/>
<reference evidence="2" key="1">
    <citation type="submission" date="2020-08" db="EMBL/GenBank/DDBJ databases">
        <title>Multicomponent nature underlies the extraordinary mechanical properties of spider dragline silk.</title>
        <authorList>
            <person name="Kono N."/>
            <person name="Nakamura H."/>
            <person name="Mori M."/>
            <person name="Yoshida Y."/>
            <person name="Ohtoshi R."/>
            <person name="Malay A.D."/>
            <person name="Moran D.A.P."/>
            <person name="Tomita M."/>
            <person name="Numata K."/>
            <person name="Arakawa K."/>
        </authorList>
    </citation>
    <scope>NUCLEOTIDE SEQUENCE</scope>
</reference>
<name>A0A8X6QUS0_NEPPI</name>
<keyword evidence="1" id="KW-0812">Transmembrane</keyword>
<evidence type="ECO:0000313" key="2">
    <source>
        <dbReference type="EMBL" id="GFU46371.1"/>
    </source>
</evidence>
<dbReference type="Proteomes" id="UP000887013">
    <property type="component" value="Unassembled WGS sequence"/>
</dbReference>
<evidence type="ECO:0000256" key="1">
    <source>
        <dbReference type="SAM" id="Phobius"/>
    </source>
</evidence>
<feature type="transmembrane region" description="Helical" evidence="1">
    <location>
        <begin position="36"/>
        <end position="61"/>
    </location>
</feature>
<evidence type="ECO:0000313" key="3">
    <source>
        <dbReference type="Proteomes" id="UP000887013"/>
    </source>
</evidence>
<organism evidence="2 3">
    <name type="scientific">Nephila pilipes</name>
    <name type="common">Giant wood spider</name>
    <name type="synonym">Nephila maculata</name>
    <dbReference type="NCBI Taxonomy" id="299642"/>
    <lineage>
        <taxon>Eukaryota</taxon>
        <taxon>Metazoa</taxon>
        <taxon>Ecdysozoa</taxon>
        <taxon>Arthropoda</taxon>
        <taxon>Chelicerata</taxon>
        <taxon>Arachnida</taxon>
        <taxon>Araneae</taxon>
        <taxon>Araneomorphae</taxon>
        <taxon>Entelegynae</taxon>
        <taxon>Araneoidea</taxon>
        <taxon>Nephilidae</taxon>
        <taxon>Nephila</taxon>
    </lineage>
</organism>
<accession>A0A8X6QUS0</accession>
<keyword evidence="1" id="KW-1133">Transmembrane helix</keyword>
<protein>
    <submittedName>
        <fullName evidence="2">Uncharacterized protein</fullName>
    </submittedName>
</protein>
<feature type="non-terminal residue" evidence="2">
    <location>
        <position position="64"/>
    </location>
</feature>
<gene>
    <name evidence="2" type="ORF">NPIL_76891</name>
</gene>
<dbReference type="AlphaFoldDB" id="A0A8X6QUS0"/>
<comment type="caution">
    <text evidence="2">The sequence shown here is derived from an EMBL/GenBank/DDBJ whole genome shotgun (WGS) entry which is preliminary data.</text>
</comment>
<dbReference type="EMBL" id="BMAW01036910">
    <property type="protein sequence ID" value="GFU46371.1"/>
    <property type="molecule type" value="Genomic_DNA"/>
</dbReference>
<keyword evidence="1" id="KW-0472">Membrane</keyword>